<dbReference type="InterPro" id="IPR016161">
    <property type="entry name" value="Ald_DH/histidinol_DH"/>
</dbReference>
<accession>A0ABV2T6L2</accession>
<comment type="caution">
    <text evidence="4">The sequence shown here is derived from an EMBL/GenBank/DDBJ whole genome shotgun (WGS) entry which is preliminary data.</text>
</comment>
<keyword evidence="1" id="KW-0560">Oxidoreductase</keyword>
<protein>
    <submittedName>
        <fullName evidence="4">Phenylacetic acid degradation protein PaaN</fullName>
    </submittedName>
</protein>
<evidence type="ECO:0000259" key="3">
    <source>
        <dbReference type="Pfam" id="PF00171"/>
    </source>
</evidence>
<dbReference type="Pfam" id="PF00171">
    <property type="entry name" value="Aldedh"/>
    <property type="match status" value="1"/>
</dbReference>
<sequence length="551" mass="59907">MLVTKHQNTIDNAVKANQERVFFAQYPEHPKAYGEEAPVKGTERYQQMLHQPFKQLLQTGETGWAGEETSPYTREKLGITYPIFSVEDLTKKAAIAGKDWAEVPVATRAAILIETLEKVKDHFFAIAHATMHTTGQSYMMSFQASGPHANDRALEAIAMGYQELQRFPSELMWEKPMGKISIKLKKTFRAIPKGTGLVIGCSTFPVWNSLPGIYADLITGNPVIVKPHPQAVLPIAIVVGAIQQVLQENGVDPNLCQLAADSTGQLITKDLCEHPAIRLIDYTGGSAFGNYVEGLPGKTVFTEKAGVNSVILDSVKDLDAVTQNLAFSVSLYSGQMCTAPQNFFIPEQGITTPSGIVPFNEVVQKLKDAVVSLTTNPKMGAGTLGAVQNDTTLNRAREIHNLGGKVILEGTAVSNEEFGNARVCAPAILEVSSADTHIYEKELFGPVILLIKTKDTAHAIQLARQMAQQHGAITCAAYTTSETTKTQIAAAMNSVFTPVSFNLTGFIWVNQHAAFSDFHVTGGNPAGNASFTNQEFIVKRFVWVGNRELAE</sequence>
<dbReference type="InterPro" id="IPR011975">
    <property type="entry name" value="PaaN_2"/>
</dbReference>
<keyword evidence="5" id="KW-1185">Reference proteome</keyword>
<dbReference type="PANTHER" id="PTHR42862">
    <property type="entry name" value="DELTA-1-PYRROLINE-5-CARBOXYLATE DEHYDROGENASE 1, ISOFORM A-RELATED"/>
    <property type="match status" value="1"/>
</dbReference>
<feature type="domain" description="Aldehyde dehydrogenase" evidence="3">
    <location>
        <begin position="86"/>
        <end position="492"/>
    </location>
</feature>
<dbReference type="InterPro" id="IPR050485">
    <property type="entry name" value="Proline_metab_enzyme"/>
</dbReference>
<dbReference type="SUPFAM" id="SSF53720">
    <property type="entry name" value="ALDH-like"/>
    <property type="match status" value="1"/>
</dbReference>
<evidence type="ECO:0000256" key="2">
    <source>
        <dbReference type="ARBA" id="ARBA00023027"/>
    </source>
</evidence>
<dbReference type="NCBIfam" id="TIGR02288">
    <property type="entry name" value="PaaN_2"/>
    <property type="match status" value="1"/>
</dbReference>
<evidence type="ECO:0000256" key="1">
    <source>
        <dbReference type="ARBA" id="ARBA00023002"/>
    </source>
</evidence>
<dbReference type="InterPro" id="IPR016162">
    <property type="entry name" value="Ald_DH_N"/>
</dbReference>
<gene>
    <name evidence="4" type="primary">paaN</name>
    <name evidence="4" type="ORF">ABR189_14830</name>
</gene>
<evidence type="ECO:0000313" key="4">
    <source>
        <dbReference type="EMBL" id="MET6998657.1"/>
    </source>
</evidence>
<dbReference type="Gene3D" id="3.40.309.10">
    <property type="entry name" value="Aldehyde Dehydrogenase, Chain A, domain 2"/>
    <property type="match status" value="1"/>
</dbReference>
<dbReference type="InterPro" id="IPR016163">
    <property type="entry name" value="Ald_DH_C"/>
</dbReference>
<name>A0ABV2T6L2_9BACT</name>
<organism evidence="4 5">
    <name type="scientific">Chitinophaga defluvii</name>
    <dbReference type="NCBI Taxonomy" id="3163343"/>
    <lineage>
        <taxon>Bacteria</taxon>
        <taxon>Pseudomonadati</taxon>
        <taxon>Bacteroidota</taxon>
        <taxon>Chitinophagia</taxon>
        <taxon>Chitinophagales</taxon>
        <taxon>Chitinophagaceae</taxon>
        <taxon>Chitinophaga</taxon>
    </lineage>
</organism>
<dbReference type="RefSeq" id="WP_354661301.1">
    <property type="nucleotide sequence ID" value="NZ_JBEXAC010000002.1"/>
</dbReference>
<keyword evidence="2" id="KW-0520">NAD</keyword>
<dbReference type="EMBL" id="JBEXAC010000002">
    <property type="protein sequence ID" value="MET6998657.1"/>
    <property type="molecule type" value="Genomic_DNA"/>
</dbReference>
<dbReference type="Gene3D" id="3.40.605.10">
    <property type="entry name" value="Aldehyde Dehydrogenase, Chain A, domain 1"/>
    <property type="match status" value="1"/>
</dbReference>
<dbReference type="InterPro" id="IPR015590">
    <property type="entry name" value="Aldehyde_DH_dom"/>
</dbReference>
<proteinExistence type="predicted"/>
<evidence type="ECO:0000313" key="5">
    <source>
        <dbReference type="Proteomes" id="UP001549749"/>
    </source>
</evidence>
<reference evidence="4 5" key="1">
    <citation type="submission" date="2024-06" db="EMBL/GenBank/DDBJ databases">
        <title>Chitinophaga defluvii sp. nov., isolated from municipal sewage.</title>
        <authorList>
            <person name="Zhang L."/>
        </authorList>
    </citation>
    <scope>NUCLEOTIDE SEQUENCE [LARGE SCALE GENOMIC DNA]</scope>
    <source>
        <strain evidence="4 5">H8</strain>
    </source>
</reference>
<dbReference type="PANTHER" id="PTHR42862:SF1">
    <property type="entry name" value="DELTA-1-PYRROLINE-5-CARBOXYLATE DEHYDROGENASE 2, ISOFORM A-RELATED"/>
    <property type="match status" value="1"/>
</dbReference>
<dbReference type="Proteomes" id="UP001549749">
    <property type="component" value="Unassembled WGS sequence"/>
</dbReference>